<dbReference type="Proteomes" id="UP000192578">
    <property type="component" value="Unassembled WGS sequence"/>
</dbReference>
<evidence type="ECO:0000313" key="3">
    <source>
        <dbReference type="Proteomes" id="UP000192578"/>
    </source>
</evidence>
<proteinExistence type="predicted"/>
<feature type="transmembrane region" description="Helical" evidence="1">
    <location>
        <begin position="34"/>
        <end position="57"/>
    </location>
</feature>
<keyword evidence="1" id="KW-0812">Transmembrane</keyword>
<accession>A0A1W0WQB4</accession>
<name>A0A1W0WQB4_HYPEX</name>
<keyword evidence="1" id="KW-0472">Membrane</keyword>
<keyword evidence="1" id="KW-1133">Transmembrane helix</keyword>
<gene>
    <name evidence="2" type="ORF">BV898_08503</name>
</gene>
<dbReference type="AlphaFoldDB" id="A0A1W0WQB4"/>
<evidence type="ECO:0000313" key="2">
    <source>
        <dbReference type="EMBL" id="OQV17400.1"/>
    </source>
</evidence>
<feature type="transmembrane region" description="Helical" evidence="1">
    <location>
        <begin position="6"/>
        <end position="27"/>
    </location>
</feature>
<evidence type="ECO:0008006" key="4">
    <source>
        <dbReference type="Google" id="ProtNLM"/>
    </source>
</evidence>
<dbReference type="OrthoDB" id="5914304at2759"/>
<reference evidence="3" key="1">
    <citation type="submission" date="2017-01" db="EMBL/GenBank/DDBJ databases">
        <title>Comparative genomics of anhydrobiosis in the tardigrade Hypsibius dujardini.</title>
        <authorList>
            <person name="Yoshida Y."/>
            <person name="Koutsovoulos G."/>
            <person name="Laetsch D."/>
            <person name="Stevens L."/>
            <person name="Kumar S."/>
            <person name="Horikawa D."/>
            <person name="Ishino K."/>
            <person name="Komine S."/>
            <person name="Tomita M."/>
            <person name="Blaxter M."/>
            <person name="Arakawa K."/>
        </authorList>
    </citation>
    <scope>NUCLEOTIDE SEQUENCE [LARGE SCALE GENOMIC DNA]</scope>
    <source>
        <strain evidence="3">Z151</strain>
    </source>
</reference>
<protein>
    <recommendedName>
        <fullName evidence="4">G-protein coupled receptors family 1 profile domain-containing protein</fullName>
    </recommendedName>
</protein>
<comment type="caution">
    <text evidence="2">The sequence shown here is derived from an EMBL/GenBank/DDBJ whole genome shotgun (WGS) entry which is preliminary data.</text>
</comment>
<organism evidence="2 3">
    <name type="scientific">Hypsibius exemplaris</name>
    <name type="common">Freshwater tardigrade</name>
    <dbReference type="NCBI Taxonomy" id="2072580"/>
    <lineage>
        <taxon>Eukaryota</taxon>
        <taxon>Metazoa</taxon>
        <taxon>Ecdysozoa</taxon>
        <taxon>Tardigrada</taxon>
        <taxon>Eutardigrada</taxon>
        <taxon>Parachela</taxon>
        <taxon>Hypsibioidea</taxon>
        <taxon>Hypsibiidae</taxon>
        <taxon>Hypsibius</taxon>
    </lineage>
</organism>
<sequence>MLVVTYLWHCLCFLPPPIILSMFHVFVDSHPTLVVLWLLKTIILCGYVISPVIFLSLNSDYQKGVKSLFASRRAGTNELRRHQSTLNGTSAI</sequence>
<keyword evidence="3" id="KW-1185">Reference proteome</keyword>
<dbReference type="Gene3D" id="1.20.1070.10">
    <property type="entry name" value="Rhodopsin 7-helix transmembrane proteins"/>
    <property type="match status" value="1"/>
</dbReference>
<dbReference type="EMBL" id="MTYJ01000061">
    <property type="protein sequence ID" value="OQV17400.1"/>
    <property type="molecule type" value="Genomic_DNA"/>
</dbReference>
<evidence type="ECO:0000256" key="1">
    <source>
        <dbReference type="SAM" id="Phobius"/>
    </source>
</evidence>
<dbReference type="SUPFAM" id="SSF81321">
    <property type="entry name" value="Family A G protein-coupled receptor-like"/>
    <property type="match status" value="1"/>
</dbReference>